<evidence type="ECO:0000256" key="3">
    <source>
        <dbReference type="ARBA" id="ARBA00012438"/>
    </source>
</evidence>
<dbReference type="SMART" id="SM00387">
    <property type="entry name" value="HATPase_c"/>
    <property type="match status" value="1"/>
</dbReference>
<proteinExistence type="predicted"/>
<dbReference type="PRINTS" id="PR00344">
    <property type="entry name" value="BCTRLSENSOR"/>
</dbReference>
<comment type="caution">
    <text evidence="9">The sequence shown here is derived from an EMBL/GenBank/DDBJ whole genome shotgun (WGS) entry which is preliminary data.</text>
</comment>
<dbReference type="Proteomes" id="UP001198151">
    <property type="component" value="Unassembled WGS sequence"/>
</dbReference>
<dbReference type="GO" id="GO:0016301">
    <property type="term" value="F:kinase activity"/>
    <property type="evidence" value="ECO:0007669"/>
    <property type="project" value="UniProtKB-KW"/>
</dbReference>
<dbReference type="CDD" id="cd00082">
    <property type="entry name" value="HisKA"/>
    <property type="match status" value="1"/>
</dbReference>
<evidence type="ECO:0000256" key="6">
    <source>
        <dbReference type="ARBA" id="ARBA00022777"/>
    </source>
</evidence>
<evidence type="ECO:0000259" key="8">
    <source>
        <dbReference type="PROSITE" id="PS50109"/>
    </source>
</evidence>
<keyword evidence="6 9" id="KW-0418">Kinase</keyword>
<reference evidence="9 10" key="1">
    <citation type="submission" date="2021-10" db="EMBL/GenBank/DDBJ databases">
        <title>Anaerobic single-cell dispensing facilitates the cultivation of human gut bacteria.</title>
        <authorList>
            <person name="Afrizal A."/>
        </authorList>
    </citation>
    <scope>NUCLEOTIDE SEQUENCE [LARGE SCALE GENOMIC DNA]</scope>
    <source>
        <strain evidence="9 10">CLA-AA-H200</strain>
    </source>
</reference>
<keyword evidence="4" id="KW-0597">Phosphoprotein</keyword>
<comment type="catalytic activity">
    <reaction evidence="1">
        <text>ATP + protein L-histidine = ADP + protein N-phospho-L-histidine.</text>
        <dbReference type="EC" id="2.7.13.3"/>
    </reaction>
</comment>
<evidence type="ECO:0000256" key="1">
    <source>
        <dbReference type="ARBA" id="ARBA00000085"/>
    </source>
</evidence>
<dbReference type="Gene3D" id="3.30.565.10">
    <property type="entry name" value="Histidine kinase-like ATPase, C-terminal domain"/>
    <property type="match status" value="1"/>
</dbReference>
<evidence type="ECO:0000256" key="7">
    <source>
        <dbReference type="ARBA" id="ARBA00023012"/>
    </source>
</evidence>
<name>A0ABS8FST3_9FIRM</name>
<evidence type="ECO:0000313" key="9">
    <source>
        <dbReference type="EMBL" id="MCC2253028.1"/>
    </source>
</evidence>
<dbReference type="InterPro" id="IPR036097">
    <property type="entry name" value="HisK_dim/P_sf"/>
</dbReference>
<feature type="domain" description="Histidine kinase" evidence="8">
    <location>
        <begin position="95"/>
        <end position="309"/>
    </location>
</feature>
<dbReference type="EC" id="2.7.13.3" evidence="3"/>
<evidence type="ECO:0000256" key="5">
    <source>
        <dbReference type="ARBA" id="ARBA00022679"/>
    </source>
</evidence>
<sequence>MMYRVMLILAFVLLLAAAAAGIWLDMRRKYIAYTEAVCGSIDDLLAGKGTAGFRLDEDTLLSKTQMKLKYLNEITAAAARESERQKLEVQGVVSDISHQLKTPIANVVMYCDTAMNPTLSGEERRRCMEVLKGQVAKLDFLVQSMIRMSRLEQNMITLRPEPTDLRQLMEDAAESVAVSAEKKHICTEVDCPEDAVLSCDEKWTLEALFNILDNAVKYSPEGSRIRICSERMEIYTKITVEDEGIGISPEHINDVCRRFFREEKAAKTEGLGIGLYLTREILSRETGYLKIRSKEGNGTAVSVYLLNEEPSAG</sequence>
<dbReference type="InterPro" id="IPR003594">
    <property type="entry name" value="HATPase_dom"/>
</dbReference>
<dbReference type="InterPro" id="IPR003661">
    <property type="entry name" value="HisK_dim/P_dom"/>
</dbReference>
<evidence type="ECO:0000256" key="4">
    <source>
        <dbReference type="ARBA" id="ARBA00022553"/>
    </source>
</evidence>
<gene>
    <name evidence="9" type="ORF">LKD70_00980</name>
</gene>
<protein>
    <recommendedName>
        <fullName evidence="3">histidine kinase</fullName>
        <ecNumber evidence="3">2.7.13.3</ecNumber>
    </recommendedName>
</protein>
<dbReference type="SUPFAM" id="SSF47384">
    <property type="entry name" value="Homodimeric domain of signal transducing histidine kinase"/>
    <property type="match status" value="1"/>
</dbReference>
<dbReference type="Pfam" id="PF00512">
    <property type="entry name" value="HisKA"/>
    <property type="match status" value="1"/>
</dbReference>
<dbReference type="RefSeq" id="WP_227706188.1">
    <property type="nucleotide sequence ID" value="NZ_JAJEQX010000001.1"/>
</dbReference>
<evidence type="ECO:0000256" key="2">
    <source>
        <dbReference type="ARBA" id="ARBA00004370"/>
    </source>
</evidence>
<evidence type="ECO:0000313" key="10">
    <source>
        <dbReference type="Proteomes" id="UP001198151"/>
    </source>
</evidence>
<keyword evidence="10" id="KW-1185">Reference proteome</keyword>
<dbReference type="SMART" id="SM00388">
    <property type="entry name" value="HisKA"/>
    <property type="match status" value="1"/>
</dbReference>
<dbReference type="PROSITE" id="PS50109">
    <property type="entry name" value="HIS_KIN"/>
    <property type="match status" value="1"/>
</dbReference>
<dbReference type="SUPFAM" id="SSF55874">
    <property type="entry name" value="ATPase domain of HSP90 chaperone/DNA topoisomerase II/histidine kinase"/>
    <property type="match status" value="1"/>
</dbReference>
<dbReference type="InterPro" id="IPR005467">
    <property type="entry name" value="His_kinase_dom"/>
</dbReference>
<organism evidence="9 10">
    <name type="scientific">Ruminococcus turbiniformis</name>
    <dbReference type="NCBI Taxonomy" id="2881258"/>
    <lineage>
        <taxon>Bacteria</taxon>
        <taxon>Bacillati</taxon>
        <taxon>Bacillota</taxon>
        <taxon>Clostridia</taxon>
        <taxon>Eubacteriales</taxon>
        <taxon>Oscillospiraceae</taxon>
        <taxon>Ruminococcus</taxon>
    </lineage>
</organism>
<keyword evidence="5" id="KW-0808">Transferase</keyword>
<dbReference type="Pfam" id="PF02518">
    <property type="entry name" value="HATPase_c"/>
    <property type="match status" value="1"/>
</dbReference>
<keyword evidence="7" id="KW-0902">Two-component regulatory system</keyword>
<dbReference type="InterPro" id="IPR050351">
    <property type="entry name" value="BphY/WalK/GraS-like"/>
</dbReference>
<dbReference type="EMBL" id="JAJEQX010000001">
    <property type="protein sequence ID" value="MCC2253028.1"/>
    <property type="molecule type" value="Genomic_DNA"/>
</dbReference>
<dbReference type="InterPro" id="IPR004358">
    <property type="entry name" value="Sig_transdc_His_kin-like_C"/>
</dbReference>
<dbReference type="InterPro" id="IPR036890">
    <property type="entry name" value="HATPase_C_sf"/>
</dbReference>
<comment type="subcellular location">
    <subcellularLocation>
        <location evidence="2">Membrane</location>
    </subcellularLocation>
</comment>
<dbReference type="PANTHER" id="PTHR45453:SF1">
    <property type="entry name" value="PHOSPHATE REGULON SENSOR PROTEIN PHOR"/>
    <property type="match status" value="1"/>
</dbReference>
<dbReference type="Gene3D" id="1.10.287.130">
    <property type="match status" value="1"/>
</dbReference>
<accession>A0ABS8FST3</accession>
<dbReference type="PANTHER" id="PTHR45453">
    <property type="entry name" value="PHOSPHATE REGULON SENSOR PROTEIN PHOR"/>
    <property type="match status" value="1"/>
</dbReference>